<feature type="domain" description="DUF7600" evidence="1">
    <location>
        <begin position="300"/>
        <end position="429"/>
    </location>
</feature>
<organism evidence="2 3">
    <name type="scientific">Fusarium zealandicum</name>
    <dbReference type="NCBI Taxonomy" id="1053134"/>
    <lineage>
        <taxon>Eukaryota</taxon>
        <taxon>Fungi</taxon>
        <taxon>Dikarya</taxon>
        <taxon>Ascomycota</taxon>
        <taxon>Pezizomycotina</taxon>
        <taxon>Sordariomycetes</taxon>
        <taxon>Hypocreomycetidae</taxon>
        <taxon>Hypocreales</taxon>
        <taxon>Nectriaceae</taxon>
        <taxon>Fusarium</taxon>
        <taxon>Fusarium staphyleae species complex</taxon>
    </lineage>
</organism>
<comment type="caution">
    <text evidence="2">The sequence shown here is derived from an EMBL/GenBank/DDBJ whole genome shotgun (WGS) entry which is preliminary data.</text>
</comment>
<sequence length="557" mass="61852">MASKAVPCALCGCDIFRDHGTDHWRGEFRAVYRRHRASTFVTGIGVYDGHSDGIFTAPDLQTNTTYRTTIQIGVMPQPTFHGPHGFAFHAACWSLLETAEPALQYKRLYDEEAFEEVEYSDTDPVLNANPFRLSETCQMLTRKPEAGPPSPALTFGLPASHAATSGLDSFTILPQELLEMVAIPLTTVDFLNAREASRAFWPMFHSKLFWASRFTPLAERPWLFEMRYIKNHDDWRWVYSSTKDSCSSPALRNRKRVWGLAQRLVGILQLTFTEMHESIYYLPSLPGNFINTRSRDLKHSSASEGPDVQVLRYFSMPKRLAQLSMSFVSLGNETYACGIAVVTVTRDIIGVGYSSCSTHRQLVDIQDDIKGFHLAIGPRGVQALRCVTAAGEVTRWLGYPDNVPKTKRLENPGRIATLGSMFDGCKLVGFITGKDPSDALQEKPDLEPLRNTAICDRKALKAIDFDIDGPGGETIQAICVYNGRYFRPRQKASGDGLIITNQGRIRHFGNISPGSYPRREKRVIALPGEAITGLYAAQRSEDGCGLVALGVISEAVA</sequence>
<reference evidence="2" key="2">
    <citation type="submission" date="2020-05" db="EMBL/GenBank/DDBJ databases">
        <authorList>
            <person name="Kim H.-S."/>
            <person name="Proctor R.H."/>
            <person name="Brown D.W."/>
        </authorList>
    </citation>
    <scope>NUCLEOTIDE SEQUENCE</scope>
    <source>
        <strain evidence="2">NRRL 22465</strain>
    </source>
</reference>
<dbReference type="InterPro" id="IPR056021">
    <property type="entry name" value="DUF7600"/>
</dbReference>
<dbReference type="AlphaFoldDB" id="A0A8H4XLF7"/>
<dbReference type="EMBL" id="JABEYC010000255">
    <property type="protein sequence ID" value="KAF4980135.1"/>
    <property type="molecule type" value="Genomic_DNA"/>
</dbReference>
<proteinExistence type="predicted"/>
<name>A0A8H4XLF7_9HYPO</name>
<dbReference type="InterPro" id="IPR036047">
    <property type="entry name" value="F-box-like_dom_sf"/>
</dbReference>
<dbReference type="Proteomes" id="UP000635477">
    <property type="component" value="Unassembled WGS sequence"/>
</dbReference>
<gene>
    <name evidence="2" type="ORF">FZEAL_3799</name>
</gene>
<protein>
    <recommendedName>
        <fullName evidence="1">DUF7600 domain-containing protein</fullName>
    </recommendedName>
</protein>
<evidence type="ECO:0000313" key="2">
    <source>
        <dbReference type="EMBL" id="KAF4980135.1"/>
    </source>
</evidence>
<reference evidence="2" key="1">
    <citation type="journal article" date="2020" name="BMC Genomics">
        <title>Correction to: Identification and distribution of gene clusters required for synthesis of sphingolipid metabolism inhibitors in diverse species of the filamentous fungus Fusarium.</title>
        <authorList>
            <person name="Kim H.S."/>
            <person name="Lohmar J.M."/>
            <person name="Busman M."/>
            <person name="Brown D.W."/>
            <person name="Naumann T.A."/>
            <person name="Divon H.H."/>
            <person name="Lysoe E."/>
            <person name="Uhlig S."/>
            <person name="Proctor R.H."/>
        </authorList>
    </citation>
    <scope>NUCLEOTIDE SEQUENCE</scope>
    <source>
        <strain evidence="2">NRRL 22465</strain>
    </source>
</reference>
<evidence type="ECO:0000259" key="1">
    <source>
        <dbReference type="Pfam" id="PF24539"/>
    </source>
</evidence>
<evidence type="ECO:0000313" key="3">
    <source>
        <dbReference type="Proteomes" id="UP000635477"/>
    </source>
</evidence>
<dbReference type="Pfam" id="PF24539">
    <property type="entry name" value="DUF7600"/>
    <property type="match status" value="1"/>
</dbReference>
<dbReference type="OrthoDB" id="5273847at2759"/>
<keyword evidence="3" id="KW-1185">Reference proteome</keyword>
<dbReference type="SUPFAM" id="SSF81383">
    <property type="entry name" value="F-box domain"/>
    <property type="match status" value="1"/>
</dbReference>
<accession>A0A8H4XLF7</accession>